<feature type="compositionally biased region" description="Polar residues" evidence="1">
    <location>
        <begin position="21"/>
        <end position="57"/>
    </location>
</feature>
<sequence>MSAYFLHQPSRAKLTLHPSISIPSTKTKSQQSTPRTSISTDSMKTPILSSQETTAPSENRKIAKSTNAKTLLRAVQKRWRDHHESVQGSYELYYGQGASTGRTLGNPFVEVKKYGTTASVEFGGDERQQW</sequence>
<dbReference type="EMBL" id="WNWR01000124">
    <property type="protein sequence ID" value="KAE9990739.1"/>
    <property type="molecule type" value="Genomic_DNA"/>
</dbReference>
<dbReference type="Proteomes" id="UP000490939">
    <property type="component" value="Unassembled WGS sequence"/>
</dbReference>
<name>A0A8H3UZ29_VENIN</name>
<reference evidence="2 4" key="1">
    <citation type="submission" date="2018-12" db="EMBL/GenBank/DDBJ databases">
        <title>Venturia inaequalis Genome Resource.</title>
        <authorList>
            <person name="Lichtner F.J."/>
        </authorList>
    </citation>
    <scope>NUCLEOTIDE SEQUENCE [LARGE SCALE GENOMIC DNA]</scope>
    <source>
        <strain evidence="2 4">120213</strain>
        <strain evidence="3 5">DMI_063113</strain>
    </source>
</reference>
<dbReference type="EMBL" id="WNWS01000125">
    <property type="protein sequence ID" value="KAE9978995.1"/>
    <property type="molecule type" value="Genomic_DNA"/>
</dbReference>
<feature type="region of interest" description="Disordered" evidence="1">
    <location>
        <begin position="16"/>
        <end position="60"/>
    </location>
</feature>
<gene>
    <name evidence="3" type="ORF">EG327_001031</name>
    <name evidence="2" type="ORF">EG328_001124</name>
</gene>
<keyword evidence="5" id="KW-1185">Reference proteome</keyword>
<dbReference type="Proteomes" id="UP000447873">
    <property type="component" value="Unassembled WGS sequence"/>
</dbReference>
<proteinExistence type="predicted"/>
<organism evidence="2 4">
    <name type="scientific">Venturia inaequalis</name>
    <name type="common">Apple scab fungus</name>
    <dbReference type="NCBI Taxonomy" id="5025"/>
    <lineage>
        <taxon>Eukaryota</taxon>
        <taxon>Fungi</taxon>
        <taxon>Dikarya</taxon>
        <taxon>Ascomycota</taxon>
        <taxon>Pezizomycotina</taxon>
        <taxon>Dothideomycetes</taxon>
        <taxon>Pleosporomycetidae</taxon>
        <taxon>Venturiales</taxon>
        <taxon>Venturiaceae</taxon>
        <taxon>Venturia</taxon>
    </lineage>
</organism>
<evidence type="ECO:0000256" key="1">
    <source>
        <dbReference type="SAM" id="MobiDB-lite"/>
    </source>
</evidence>
<evidence type="ECO:0000313" key="5">
    <source>
        <dbReference type="Proteomes" id="UP000490939"/>
    </source>
</evidence>
<protein>
    <submittedName>
        <fullName evidence="2">Uncharacterized protein</fullName>
    </submittedName>
</protein>
<dbReference type="AlphaFoldDB" id="A0A8H3UZ29"/>
<accession>A0A8H3UZ29</accession>
<evidence type="ECO:0000313" key="3">
    <source>
        <dbReference type="EMBL" id="KAE9990739.1"/>
    </source>
</evidence>
<evidence type="ECO:0000313" key="4">
    <source>
        <dbReference type="Proteomes" id="UP000447873"/>
    </source>
</evidence>
<comment type="caution">
    <text evidence="2">The sequence shown here is derived from an EMBL/GenBank/DDBJ whole genome shotgun (WGS) entry which is preliminary data.</text>
</comment>
<evidence type="ECO:0000313" key="2">
    <source>
        <dbReference type="EMBL" id="KAE9978995.1"/>
    </source>
</evidence>